<dbReference type="Proteomes" id="UP000238823">
    <property type="component" value="Unassembled WGS sequence"/>
</dbReference>
<gene>
    <name evidence="2" type="ORF">ENSA7_08340</name>
</gene>
<evidence type="ECO:0000313" key="2">
    <source>
        <dbReference type="EMBL" id="PRQ09428.1"/>
    </source>
</evidence>
<keyword evidence="1" id="KW-0732">Signal</keyword>
<sequence>MMRHQGLRSRLGSGGCLLAVLLCTTACTNEITATLKVDGESFVPTSCRAGQLNNFAGVDLIDDAGQTLRLVQSPTNESNAILLGAKTVEFGACGTFSVERQSSAVNDITNVMGEAKLDCEADGRSVSGTVSFKNCH</sequence>
<organism evidence="2 3">
    <name type="scientific">Enhygromyxa salina</name>
    <dbReference type="NCBI Taxonomy" id="215803"/>
    <lineage>
        <taxon>Bacteria</taxon>
        <taxon>Pseudomonadati</taxon>
        <taxon>Myxococcota</taxon>
        <taxon>Polyangia</taxon>
        <taxon>Nannocystales</taxon>
        <taxon>Nannocystaceae</taxon>
        <taxon>Enhygromyxa</taxon>
    </lineage>
</organism>
<feature type="chain" id="PRO_5015783365" description="Lipoprotein" evidence="1">
    <location>
        <begin position="29"/>
        <end position="136"/>
    </location>
</feature>
<dbReference type="AlphaFoldDB" id="A0A2S9YWF0"/>
<evidence type="ECO:0000313" key="3">
    <source>
        <dbReference type="Proteomes" id="UP000238823"/>
    </source>
</evidence>
<name>A0A2S9YWF0_9BACT</name>
<comment type="caution">
    <text evidence="2">The sequence shown here is derived from an EMBL/GenBank/DDBJ whole genome shotgun (WGS) entry which is preliminary data.</text>
</comment>
<reference evidence="2 3" key="1">
    <citation type="submission" date="2018-03" db="EMBL/GenBank/DDBJ databases">
        <title>Draft Genome Sequences of the Obligatory Marine Myxobacteria Enhygromyxa salina SWB007.</title>
        <authorList>
            <person name="Poehlein A."/>
            <person name="Moghaddam J.A."/>
            <person name="Harms H."/>
            <person name="Alanjari M."/>
            <person name="Koenig G.M."/>
            <person name="Daniel R."/>
            <person name="Schaeberle T.F."/>
        </authorList>
    </citation>
    <scope>NUCLEOTIDE SEQUENCE [LARGE SCALE GENOMIC DNA]</scope>
    <source>
        <strain evidence="2 3">SWB007</strain>
    </source>
</reference>
<evidence type="ECO:0000256" key="1">
    <source>
        <dbReference type="SAM" id="SignalP"/>
    </source>
</evidence>
<dbReference type="EMBL" id="PVNL01000022">
    <property type="protein sequence ID" value="PRQ09428.1"/>
    <property type="molecule type" value="Genomic_DNA"/>
</dbReference>
<evidence type="ECO:0008006" key="4">
    <source>
        <dbReference type="Google" id="ProtNLM"/>
    </source>
</evidence>
<proteinExistence type="predicted"/>
<dbReference type="OrthoDB" id="9849923at2"/>
<dbReference type="RefSeq" id="WP_146157310.1">
    <property type="nucleotide sequence ID" value="NZ_PVNL01000022.1"/>
</dbReference>
<accession>A0A2S9YWF0</accession>
<feature type="signal peptide" evidence="1">
    <location>
        <begin position="1"/>
        <end position="28"/>
    </location>
</feature>
<protein>
    <recommendedName>
        <fullName evidence="4">Lipoprotein</fullName>
    </recommendedName>
</protein>